<name>A0A3A8QFK2_9BACT</name>
<accession>A0A3A8QFK2</accession>
<dbReference type="EMBL" id="RAWK01000079">
    <property type="protein sequence ID" value="RKH66738.1"/>
    <property type="molecule type" value="Genomic_DNA"/>
</dbReference>
<dbReference type="AlphaFoldDB" id="A0A3A8QFK2"/>
<evidence type="ECO:0000259" key="4">
    <source>
        <dbReference type="Pfam" id="PF00149"/>
    </source>
</evidence>
<dbReference type="GO" id="GO:0000166">
    <property type="term" value="F:nucleotide binding"/>
    <property type="evidence" value="ECO:0007669"/>
    <property type="project" value="UniProtKB-KW"/>
</dbReference>
<dbReference type="PRINTS" id="PR01607">
    <property type="entry name" value="APYRASEFAMLY"/>
</dbReference>
<evidence type="ECO:0000313" key="6">
    <source>
        <dbReference type="EMBL" id="RKH66738.1"/>
    </source>
</evidence>
<dbReference type="SUPFAM" id="SSF55816">
    <property type="entry name" value="5'-nucleotidase (syn. UDP-sugar hydrolase), C-terminal domain"/>
    <property type="match status" value="1"/>
</dbReference>
<dbReference type="OrthoDB" id="9803927at2"/>
<dbReference type="SUPFAM" id="SSF56300">
    <property type="entry name" value="Metallo-dependent phosphatases"/>
    <property type="match status" value="1"/>
</dbReference>
<evidence type="ECO:0000313" key="7">
    <source>
        <dbReference type="Proteomes" id="UP000267003"/>
    </source>
</evidence>
<evidence type="ECO:0000256" key="3">
    <source>
        <dbReference type="SAM" id="MobiDB-lite"/>
    </source>
</evidence>
<evidence type="ECO:0000256" key="2">
    <source>
        <dbReference type="RuleBase" id="RU362119"/>
    </source>
</evidence>
<organism evidence="6 7">
    <name type="scientific">Corallococcus aberystwythensis</name>
    <dbReference type="NCBI Taxonomy" id="2316722"/>
    <lineage>
        <taxon>Bacteria</taxon>
        <taxon>Pseudomonadati</taxon>
        <taxon>Myxococcota</taxon>
        <taxon>Myxococcia</taxon>
        <taxon>Myxococcales</taxon>
        <taxon>Cystobacterineae</taxon>
        <taxon>Myxococcaceae</taxon>
        <taxon>Corallococcus</taxon>
    </lineage>
</organism>
<reference evidence="7" key="1">
    <citation type="submission" date="2018-09" db="EMBL/GenBank/DDBJ databases">
        <authorList>
            <person name="Livingstone P.G."/>
            <person name="Whitworth D.E."/>
        </authorList>
    </citation>
    <scope>NUCLEOTIDE SEQUENCE [LARGE SCALE GENOMIC DNA]</scope>
    <source>
        <strain evidence="7">AB050A</strain>
    </source>
</reference>
<dbReference type="GO" id="GO:0008253">
    <property type="term" value="F:5'-nucleotidase activity"/>
    <property type="evidence" value="ECO:0007669"/>
    <property type="project" value="TreeGrafter"/>
</dbReference>
<dbReference type="Pfam" id="PF02872">
    <property type="entry name" value="5_nucleotid_C"/>
    <property type="match status" value="1"/>
</dbReference>
<feature type="domain" description="Calcineurin-like phosphoesterase" evidence="4">
    <location>
        <begin position="104"/>
        <end position="360"/>
    </location>
</feature>
<dbReference type="InterPro" id="IPR004843">
    <property type="entry name" value="Calcineurin-like_PHP"/>
</dbReference>
<keyword evidence="7" id="KW-1185">Reference proteome</keyword>
<feature type="domain" description="5'-Nucleotidase C-terminal" evidence="5">
    <location>
        <begin position="444"/>
        <end position="602"/>
    </location>
</feature>
<proteinExistence type="inferred from homology"/>
<dbReference type="RefSeq" id="WP_120556041.1">
    <property type="nucleotide sequence ID" value="NZ_RAWK01000079.1"/>
</dbReference>
<keyword evidence="1" id="KW-0732">Signal</keyword>
<protein>
    <submittedName>
        <fullName evidence="6">Bifunctional metallophosphatase/5'-nucleotidase</fullName>
    </submittedName>
</protein>
<feature type="compositionally biased region" description="Low complexity" evidence="3">
    <location>
        <begin position="79"/>
        <end position="94"/>
    </location>
</feature>
<sequence>MQPALPRTRDAARPSRFLLAGAFVTGLLLAFHGGCGNNECTNAFDCQEENPAPEGQGWTCVDHVCKAVTFPPPGGGDTDAGTGTEDAGTGTDDAGTGGSTVAVKIIAFNDFHGQLEPATGTGGQIHTALLADGGVDTASRVNAGGAVYFARYVADLRAKNPNTIVVSAGDLIGATPLLSALFHDEPTIEAMNQIGLDLSAVGNHEFDEGGSEILRMQAGGCHPVDGCQDGTGFSGAKFKYLAANVATGVDRTLFARYDVRTFDGVKVAFVGMTLEGTAKIVVPTGVAGLQFKDEVETVNALVPELKAQGVNAIVVMVHEGGTPALDSLYNECKGISGPILDIAKNLDPAVAVIVSGHTHQAYNCTLSGKLVTSAASVGRLVTDIDLTLDAASGQVVKAQAQNVIVTRTVAPDPDVTELVTRYKGLTAPLEGRVIGWVAETLTRSNLQRDPTGQSTMGFVIADAQLEATKPAALGGAQIAFMNPGGVRADLVHDPADPNGVGAVTYGEAFTVQPFSNTLVTMTLTGAQIERLLEQQFRTGDLTRILLPSAGFQYAFSASAPIGSKVDPASILLNGVTLDPAASYRVTTNNLLAPGGDNFTVFGEGTNTVGGAVDLDALEAYFKAKSTQANPLPAPALDRMTRLP</sequence>
<dbReference type="GO" id="GO:0008768">
    <property type="term" value="F:UDP-sugar diphosphatase activity"/>
    <property type="evidence" value="ECO:0007669"/>
    <property type="project" value="TreeGrafter"/>
</dbReference>
<dbReference type="Pfam" id="PF00149">
    <property type="entry name" value="Metallophos"/>
    <property type="match status" value="1"/>
</dbReference>
<dbReference type="PANTHER" id="PTHR11575">
    <property type="entry name" value="5'-NUCLEOTIDASE-RELATED"/>
    <property type="match status" value="1"/>
</dbReference>
<feature type="region of interest" description="Disordered" evidence="3">
    <location>
        <begin position="72"/>
        <end position="95"/>
    </location>
</feature>
<comment type="similarity">
    <text evidence="2">Belongs to the 5'-nucleotidase family.</text>
</comment>
<dbReference type="PANTHER" id="PTHR11575:SF24">
    <property type="entry name" value="5'-NUCLEOTIDASE"/>
    <property type="match status" value="1"/>
</dbReference>
<keyword evidence="2" id="KW-0378">Hydrolase</keyword>
<dbReference type="GO" id="GO:0009166">
    <property type="term" value="P:nucleotide catabolic process"/>
    <property type="evidence" value="ECO:0007669"/>
    <property type="project" value="InterPro"/>
</dbReference>
<dbReference type="InterPro" id="IPR008334">
    <property type="entry name" value="5'-Nucleotdase_C"/>
</dbReference>
<dbReference type="InterPro" id="IPR036907">
    <property type="entry name" value="5'-Nucleotdase_C_sf"/>
</dbReference>
<dbReference type="InterPro" id="IPR006179">
    <property type="entry name" value="5_nucleotidase/apyrase"/>
</dbReference>
<comment type="caution">
    <text evidence="6">The sequence shown here is derived from an EMBL/GenBank/DDBJ whole genome shotgun (WGS) entry which is preliminary data.</text>
</comment>
<dbReference type="Gene3D" id="3.90.780.10">
    <property type="entry name" value="5'-Nucleotidase, C-terminal domain"/>
    <property type="match status" value="1"/>
</dbReference>
<dbReference type="Gene3D" id="3.60.21.10">
    <property type="match status" value="1"/>
</dbReference>
<dbReference type="GO" id="GO:0030288">
    <property type="term" value="C:outer membrane-bounded periplasmic space"/>
    <property type="evidence" value="ECO:0007669"/>
    <property type="project" value="TreeGrafter"/>
</dbReference>
<evidence type="ECO:0000259" key="5">
    <source>
        <dbReference type="Pfam" id="PF02872"/>
    </source>
</evidence>
<evidence type="ECO:0000256" key="1">
    <source>
        <dbReference type="ARBA" id="ARBA00022729"/>
    </source>
</evidence>
<dbReference type="Proteomes" id="UP000267003">
    <property type="component" value="Unassembled WGS sequence"/>
</dbReference>
<keyword evidence="2" id="KW-0547">Nucleotide-binding</keyword>
<dbReference type="InterPro" id="IPR029052">
    <property type="entry name" value="Metallo-depent_PP-like"/>
</dbReference>
<gene>
    <name evidence="6" type="ORF">D7W81_14895</name>
</gene>